<dbReference type="AlphaFoldDB" id="A0A0E9USZ8"/>
<evidence type="ECO:0000313" key="1">
    <source>
        <dbReference type="EMBL" id="JAH68310.1"/>
    </source>
</evidence>
<proteinExistence type="predicted"/>
<dbReference type="EMBL" id="GBXM01040267">
    <property type="protein sequence ID" value="JAH68310.1"/>
    <property type="molecule type" value="Transcribed_RNA"/>
</dbReference>
<protein>
    <submittedName>
        <fullName evidence="1">Uncharacterized protein</fullName>
    </submittedName>
</protein>
<name>A0A0E9USZ8_ANGAN</name>
<reference evidence="1" key="1">
    <citation type="submission" date="2014-11" db="EMBL/GenBank/DDBJ databases">
        <authorList>
            <person name="Amaro Gonzalez C."/>
        </authorList>
    </citation>
    <scope>NUCLEOTIDE SEQUENCE</scope>
</reference>
<reference evidence="1" key="2">
    <citation type="journal article" date="2015" name="Fish Shellfish Immunol.">
        <title>Early steps in the European eel (Anguilla anguilla)-Vibrio vulnificus interaction in the gills: Role of the RtxA13 toxin.</title>
        <authorList>
            <person name="Callol A."/>
            <person name="Pajuelo D."/>
            <person name="Ebbesson L."/>
            <person name="Teles M."/>
            <person name="MacKenzie S."/>
            <person name="Amaro C."/>
        </authorList>
    </citation>
    <scope>NUCLEOTIDE SEQUENCE</scope>
</reference>
<sequence>MLLQPLIRWAYERTCSVGSTLAVSRNHQLSNREQSNRSLKAET</sequence>
<accession>A0A0E9USZ8</accession>
<organism evidence="1">
    <name type="scientific">Anguilla anguilla</name>
    <name type="common">European freshwater eel</name>
    <name type="synonym">Muraena anguilla</name>
    <dbReference type="NCBI Taxonomy" id="7936"/>
    <lineage>
        <taxon>Eukaryota</taxon>
        <taxon>Metazoa</taxon>
        <taxon>Chordata</taxon>
        <taxon>Craniata</taxon>
        <taxon>Vertebrata</taxon>
        <taxon>Euteleostomi</taxon>
        <taxon>Actinopterygii</taxon>
        <taxon>Neopterygii</taxon>
        <taxon>Teleostei</taxon>
        <taxon>Anguilliformes</taxon>
        <taxon>Anguillidae</taxon>
        <taxon>Anguilla</taxon>
    </lineage>
</organism>